<accession>A0A494TPA4</accession>
<sequence length="328" mass="33381">MAQATNPIGVRSVGFINPTDPTGSAIDAQQIERQQELADAFQQRALTPIQVQSGNISWTQGLAQLADAIAGNHLRRQANASQWDAGARAQNARSQLHYGAGAPQIDSSTNPYSSSEQGRNLGQRLKDFVSGGPPVASHAALAQALIAQRQTPSAAPAAAPQNPASDVSNLAAALTAKPPLPANVSPVQASVAPIAPAQVGPPPIPTNGPGGANDPTKPVMGISIPARASSLKAPADPSQSGGATGQQIPVSPMNAGAGADTLPTPAQRPRDQLMPTMSADQGMYAEANDPQEFWKGVIASAQPTDVVKNLVAQGLTPGAPEFAKALGT</sequence>
<gene>
    <name evidence="2" type="ORF">D3Y57_14355</name>
</gene>
<evidence type="ECO:0000313" key="3">
    <source>
        <dbReference type="Proteomes" id="UP000276254"/>
    </source>
</evidence>
<proteinExistence type="predicted"/>
<reference evidence="2 3" key="1">
    <citation type="submission" date="2018-09" db="EMBL/GenBank/DDBJ databases">
        <title>Sphingomonas peninsula sp. nov., isolated from fildes peninsula, Antarctic soil.</title>
        <authorList>
            <person name="Yingchao G."/>
        </authorList>
    </citation>
    <scope>NUCLEOTIDE SEQUENCE [LARGE SCALE GENOMIC DNA]</scope>
    <source>
        <strain evidence="2 3">YZ-8</strain>
    </source>
</reference>
<dbReference type="EMBL" id="CP032829">
    <property type="protein sequence ID" value="AYJ86905.1"/>
    <property type="molecule type" value="Genomic_DNA"/>
</dbReference>
<evidence type="ECO:0000313" key="2">
    <source>
        <dbReference type="EMBL" id="AYJ86905.1"/>
    </source>
</evidence>
<dbReference type="RefSeq" id="WP_121153660.1">
    <property type="nucleotide sequence ID" value="NZ_CP032829.1"/>
</dbReference>
<organism evidence="2 3">
    <name type="scientific">Sphingomonas paeninsulae</name>
    <dbReference type="NCBI Taxonomy" id="2319844"/>
    <lineage>
        <taxon>Bacteria</taxon>
        <taxon>Pseudomonadati</taxon>
        <taxon>Pseudomonadota</taxon>
        <taxon>Alphaproteobacteria</taxon>
        <taxon>Sphingomonadales</taxon>
        <taxon>Sphingomonadaceae</taxon>
        <taxon>Sphingomonas</taxon>
    </lineage>
</organism>
<feature type="compositionally biased region" description="Polar residues" evidence="1">
    <location>
        <begin position="237"/>
        <end position="249"/>
    </location>
</feature>
<evidence type="ECO:0000256" key="1">
    <source>
        <dbReference type="SAM" id="MobiDB-lite"/>
    </source>
</evidence>
<dbReference type="KEGG" id="spha:D3Y57_14355"/>
<feature type="region of interest" description="Disordered" evidence="1">
    <location>
        <begin position="1"/>
        <end position="24"/>
    </location>
</feature>
<dbReference type="AlphaFoldDB" id="A0A494TPA4"/>
<name>A0A494TPA4_SPHPE</name>
<protein>
    <submittedName>
        <fullName evidence="2">Uncharacterized protein</fullName>
    </submittedName>
</protein>
<dbReference type="Proteomes" id="UP000276254">
    <property type="component" value="Chromosome"/>
</dbReference>
<keyword evidence="3" id="KW-1185">Reference proteome</keyword>
<feature type="region of interest" description="Disordered" evidence="1">
    <location>
        <begin position="198"/>
        <end position="273"/>
    </location>
</feature>
<feature type="region of interest" description="Disordered" evidence="1">
    <location>
        <begin position="100"/>
        <end position="119"/>
    </location>
</feature>
<feature type="compositionally biased region" description="Polar residues" evidence="1">
    <location>
        <begin position="105"/>
        <end position="119"/>
    </location>
</feature>